<evidence type="ECO:0000256" key="4">
    <source>
        <dbReference type="ARBA" id="ARBA00023163"/>
    </source>
</evidence>
<dbReference type="Pfam" id="PF00356">
    <property type="entry name" value="LacI"/>
    <property type="match status" value="1"/>
</dbReference>
<name>A0A174ZGH3_9FIRM</name>
<keyword evidence="4" id="KW-0804">Transcription</keyword>
<protein>
    <submittedName>
        <fullName evidence="6">HTH-type transcriptional repressor CytR</fullName>
    </submittedName>
</protein>
<dbReference type="Pfam" id="PF13377">
    <property type="entry name" value="Peripla_BP_3"/>
    <property type="match status" value="1"/>
</dbReference>
<evidence type="ECO:0000313" key="6">
    <source>
        <dbReference type="EMBL" id="CUQ83286.1"/>
    </source>
</evidence>
<dbReference type="CDD" id="cd19974">
    <property type="entry name" value="PBP1_LacI-like"/>
    <property type="match status" value="1"/>
</dbReference>
<dbReference type="InterPro" id="IPR010982">
    <property type="entry name" value="Lambda_DNA-bd_dom_sf"/>
</dbReference>
<reference evidence="6 7" key="1">
    <citation type="submission" date="2015-09" db="EMBL/GenBank/DDBJ databases">
        <authorList>
            <consortium name="Pathogen Informatics"/>
        </authorList>
    </citation>
    <scope>NUCLEOTIDE SEQUENCE [LARGE SCALE GENOMIC DNA]</scope>
    <source>
        <strain evidence="6 7">2789STDY5834928</strain>
    </source>
</reference>
<dbReference type="AlphaFoldDB" id="A0A174ZGH3"/>
<dbReference type="OrthoDB" id="2026446at2"/>
<feature type="domain" description="HTH lacI-type" evidence="5">
    <location>
        <begin position="6"/>
        <end position="60"/>
    </location>
</feature>
<dbReference type="GO" id="GO:0000976">
    <property type="term" value="F:transcription cis-regulatory region binding"/>
    <property type="evidence" value="ECO:0007669"/>
    <property type="project" value="TreeGrafter"/>
</dbReference>
<keyword evidence="1" id="KW-0678">Repressor</keyword>
<dbReference type="SMART" id="SM00354">
    <property type="entry name" value="HTH_LACI"/>
    <property type="match status" value="1"/>
</dbReference>
<keyword evidence="2" id="KW-0805">Transcription regulation</keyword>
<proteinExistence type="predicted"/>
<dbReference type="GO" id="GO:0003700">
    <property type="term" value="F:DNA-binding transcription factor activity"/>
    <property type="evidence" value="ECO:0007669"/>
    <property type="project" value="TreeGrafter"/>
</dbReference>
<evidence type="ECO:0000313" key="7">
    <source>
        <dbReference type="Proteomes" id="UP000095662"/>
    </source>
</evidence>
<dbReference type="PANTHER" id="PTHR30146:SF148">
    <property type="entry name" value="HTH-TYPE TRANSCRIPTIONAL REPRESSOR PURR-RELATED"/>
    <property type="match status" value="1"/>
</dbReference>
<evidence type="ECO:0000256" key="3">
    <source>
        <dbReference type="ARBA" id="ARBA00023125"/>
    </source>
</evidence>
<sequence>MKKKSVTMSDIAKAMDISTVTVSKALGDKDGVSDELREKIKQKANEMGYRFSYTSKSSKEGFTFNISIVVAKHFINDASAFYWVMYRHIVELLQKQNYYGILDVISESDQANRSMPNSVSDKKVDGVIVLGQFDDEYVSELLDLDIPVVFLDFYSSDNRTDTILSDSFFGSYMLTNYLINAGHRNIGFLGTITSTSSIQDRYLGYYKALLEKGIPLRSEWVIDDRGPEGTSYPHFDLPAQKPTAFVCNCDEAAYCLLNQLRSEGYVVPDDISIVGYDNHIYSTISNPRITTIDVDSKRMSYEAVETIIKKIRDKNYSRGRTLVTGKLIIRDSVKILK</sequence>
<keyword evidence="3" id="KW-0238">DNA-binding</keyword>
<dbReference type="InterPro" id="IPR046335">
    <property type="entry name" value="LacI/GalR-like_sensor"/>
</dbReference>
<gene>
    <name evidence="6" type="primary">cytR_1</name>
    <name evidence="6" type="ORF">ERS852540_00653</name>
</gene>
<organism evidence="6 7">
    <name type="scientific">[Eubacterium] siraeum</name>
    <dbReference type="NCBI Taxonomy" id="39492"/>
    <lineage>
        <taxon>Bacteria</taxon>
        <taxon>Bacillati</taxon>
        <taxon>Bacillota</taxon>
        <taxon>Clostridia</taxon>
        <taxon>Eubacteriales</taxon>
        <taxon>Oscillospiraceae</taxon>
        <taxon>Oscillospiraceae incertae sedis</taxon>
    </lineage>
</organism>
<dbReference type="Gene3D" id="3.40.50.2300">
    <property type="match status" value="2"/>
</dbReference>
<dbReference type="STRING" id="39492.ERS852540_00653"/>
<evidence type="ECO:0000256" key="1">
    <source>
        <dbReference type="ARBA" id="ARBA00022491"/>
    </source>
</evidence>
<evidence type="ECO:0000256" key="2">
    <source>
        <dbReference type="ARBA" id="ARBA00023015"/>
    </source>
</evidence>
<dbReference type="InterPro" id="IPR028082">
    <property type="entry name" value="Peripla_BP_I"/>
</dbReference>
<dbReference type="EMBL" id="CZBY01000004">
    <property type="protein sequence ID" value="CUQ83286.1"/>
    <property type="molecule type" value="Genomic_DNA"/>
</dbReference>
<dbReference type="CDD" id="cd01392">
    <property type="entry name" value="HTH_LacI"/>
    <property type="match status" value="1"/>
</dbReference>
<dbReference type="SUPFAM" id="SSF53822">
    <property type="entry name" value="Periplasmic binding protein-like I"/>
    <property type="match status" value="1"/>
</dbReference>
<dbReference type="Proteomes" id="UP000095662">
    <property type="component" value="Unassembled WGS sequence"/>
</dbReference>
<accession>A0A174ZGH3</accession>
<evidence type="ECO:0000259" key="5">
    <source>
        <dbReference type="PROSITE" id="PS50932"/>
    </source>
</evidence>
<dbReference type="PROSITE" id="PS50932">
    <property type="entry name" value="HTH_LACI_2"/>
    <property type="match status" value="1"/>
</dbReference>
<dbReference type="SUPFAM" id="SSF47413">
    <property type="entry name" value="lambda repressor-like DNA-binding domains"/>
    <property type="match status" value="1"/>
</dbReference>
<dbReference type="Gene3D" id="1.10.260.40">
    <property type="entry name" value="lambda repressor-like DNA-binding domains"/>
    <property type="match status" value="1"/>
</dbReference>
<dbReference type="InterPro" id="IPR000843">
    <property type="entry name" value="HTH_LacI"/>
</dbReference>
<dbReference type="PANTHER" id="PTHR30146">
    <property type="entry name" value="LACI-RELATED TRANSCRIPTIONAL REPRESSOR"/>
    <property type="match status" value="1"/>
</dbReference>